<dbReference type="RefSeq" id="WP_108725841.1">
    <property type="nucleotide sequence ID" value="NZ_CP029001.1"/>
</dbReference>
<dbReference type="SUPFAM" id="SSF52540">
    <property type="entry name" value="P-loop containing nucleoside triphosphate hydrolases"/>
    <property type="match status" value="1"/>
</dbReference>
<dbReference type="Pfam" id="PF01202">
    <property type="entry name" value="SKI"/>
    <property type="match status" value="1"/>
</dbReference>
<dbReference type="InterPro" id="IPR027417">
    <property type="entry name" value="P-loop_NTPase"/>
</dbReference>
<protein>
    <recommendedName>
        <fullName evidence="3">Shikimate kinase</fullName>
    </recommendedName>
</protein>
<organism evidence="1 2">
    <name type="scientific">Trueperella pyogenes</name>
    <dbReference type="NCBI Taxonomy" id="1661"/>
    <lineage>
        <taxon>Bacteria</taxon>
        <taxon>Bacillati</taxon>
        <taxon>Actinomycetota</taxon>
        <taxon>Actinomycetes</taxon>
        <taxon>Actinomycetales</taxon>
        <taxon>Actinomycetaceae</taxon>
        <taxon>Trueperella</taxon>
    </lineage>
</organism>
<name>A0A3Q9GL23_9ACTO</name>
<dbReference type="AlphaFoldDB" id="A0A3Q9GL23"/>
<evidence type="ECO:0008006" key="3">
    <source>
        <dbReference type="Google" id="ProtNLM"/>
    </source>
</evidence>
<evidence type="ECO:0000313" key="2">
    <source>
        <dbReference type="Proteomes" id="UP000275951"/>
    </source>
</evidence>
<dbReference type="InterPro" id="IPR031322">
    <property type="entry name" value="Shikimate/glucono_kinase"/>
</dbReference>
<sequence>MSALVLVGAPGTGKTSVVGELARLGWNAADAGAVAATMRALTVEDLYLLTDTDERQRMLAQVLETLLDDIEAAPEARWGLAVPSEGLGESVDDDGPFASIRQRLRASSYVVVHLTADLSTLMTRNGLIGPRSATLVMPRKELRSMLERRLSLYDAVATHTYDTTSRSVQEVARALISLISHEKGEGYLL</sequence>
<dbReference type="EMBL" id="CP033905">
    <property type="protein sequence ID" value="AZR06043.1"/>
    <property type="molecule type" value="Genomic_DNA"/>
</dbReference>
<dbReference type="Proteomes" id="UP000275951">
    <property type="component" value="Chromosome"/>
</dbReference>
<proteinExistence type="predicted"/>
<reference evidence="1 2" key="1">
    <citation type="submission" date="2018-11" db="EMBL/GenBank/DDBJ databases">
        <title>Multidrug-resistant genes are associated with an 42-kb island TGI1 carrying a complex class 1 integron in a Trueperella pyogenes.</title>
        <authorList>
            <person name="Dong W."/>
        </authorList>
    </citation>
    <scope>NUCLEOTIDE SEQUENCE [LARGE SCALE GENOMIC DNA]</scope>
    <source>
        <strain evidence="1 2">TP4</strain>
    </source>
</reference>
<accession>A0A3Q9GL23</accession>
<gene>
    <name evidence="1" type="ORF">EBQ10_01180</name>
</gene>
<evidence type="ECO:0000313" key="1">
    <source>
        <dbReference type="EMBL" id="AZR06043.1"/>
    </source>
</evidence>
<dbReference type="Gene3D" id="3.40.50.300">
    <property type="entry name" value="P-loop containing nucleotide triphosphate hydrolases"/>
    <property type="match status" value="1"/>
</dbReference>